<gene>
    <name evidence="1" type="ordered locus">BGP320</name>
</gene>
<proteinExistence type="predicted"/>
<reference evidence="1" key="2">
    <citation type="submission" date="2004-09" db="EMBL/GenBank/DDBJ databases">
        <authorList>
            <person name="Gloeckner G."/>
            <person name="Schilhabel M."/>
            <person name="Lehmann R."/>
            <person name="Platzer M."/>
        </authorList>
    </citation>
    <scope>NUCLEOTIDE SEQUENCE</scope>
    <source>
        <strain evidence="1">PBi</strain>
    </source>
</reference>
<protein>
    <submittedName>
        <fullName evidence="1">Uncharacterized protein</fullName>
    </submittedName>
</protein>
<reference evidence="1" key="1">
    <citation type="journal article" date="2004" name="Nucleic Acids Res.">
        <title>Comparative analysis of the Borrelia garinii genome.</title>
        <authorList>
            <person name="Glockner G."/>
            <person name="Lehmann R."/>
            <person name="Romualdi A."/>
            <person name="Pradella S."/>
            <person name="Schulte-Spechtel U."/>
            <person name="Schilhabel M."/>
            <person name="Wilske B."/>
            <person name="Suhnel J."/>
            <person name="Platzer M."/>
        </authorList>
    </citation>
    <scope>NUCLEOTIDE SEQUENCE [LARGE SCALE GENOMIC DNA]</scope>
    <source>
        <strain>ATCC BAA-2496 / DSM 23469 / PBi</strain>
        <strain evidence="1">PBi</strain>
        <plasmid>33</plasmid>
    </source>
</reference>
<organism evidence="1">
    <name type="scientific">Borrelia garinii subsp. bavariensis (strain ATCC BAA-2496 / DSM 23469 / PBi)</name>
    <name type="common">Borreliella bavariensis</name>
    <dbReference type="NCBI Taxonomy" id="290434"/>
    <lineage>
        <taxon>Bacteria</taxon>
        <taxon>Pseudomonadati</taxon>
        <taxon>Spirochaetota</taxon>
        <taxon>Spirochaetia</taxon>
        <taxon>Spirochaetales</taxon>
        <taxon>Borreliaceae</taxon>
        <taxon>Borreliella</taxon>
    </lineage>
</organism>
<accession>A0A7M4BL05</accession>
<evidence type="ECO:0000313" key="2">
    <source>
        <dbReference type="Proteomes" id="UP000002276"/>
    </source>
</evidence>
<evidence type="ECO:0000313" key="1">
    <source>
        <dbReference type="EMBL" id="AAU86171.1"/>
    </source>
</evidence>
<name>A0A7M4BL05_BORGP</name>
<geneLocation type="plasmid" evidence="2">
    <name>33</name>
</geneLocation>
<dbReference type="AlphaFoldDB" id="A0A7M4BL05"/>
<dbReference type="EMBL" id="AY722947">
    <property type="protein sequence ID" value="AAU86171.1"/>
    <property type="molecule type" value="Genomic_DNA"/>
</dbReference>
<sequence>MIKNQELEDKIGKVILNPSFRIYSEYKKEIKEFKKKLKR</sequence>